<dbReference type="AlphaFoldDB" id="A0A1X7HTD7"/>
<keyword evidence="1" id="KW-0732">Signal</keyword>
<evidence type="ECO:0000313" key="3">
    <source>
        <dbReference type="Proteomes" id="UP000192940"/>
    </source>
</evidence>
<evidence type="ECO:0000313" key="2">
    <source>
        <dbReference type="EMBL" id="SMF91986.1"/>
    </source>
</evidence>
<dbReference type="STRING" id="1313296.SAMN05661091_5641"/>
<reference evidence="2 3" key="1">
    <citation type="submission" date="2017-04" db="EMBL/GenBank/DDBJ databases">
        <authorList>
            <person name="Afonso C.L."/>
            <person name="Miller P.J."/>
            <person name="Scott M.A."/>
            <person name="Spackman E."/>
            <person name="Goraichik I."/>
            <person name="Dimitrov K.M."/>
            <person name="Suarez D.L."/>
            <person name="Swayne D.E."/>
        </authorList>
    </citation>
    <scope>NUCLEOTIDE SEQUENCE [LARGE SCALE GENOMIC DNA]</scope>
    <source>
        <strain evidence="2 3">N3/975</strain>
    </source>
</reference>
<feature type="signal peptide" evidence="1">
    <location>
        <begin position="1"/>
        <end position="18"/>
    </location>
</feature>
<feature type="chain" id="PRO_5038770922" description="Copper amine oxidase N-terminal domain-containing protein" evidence="1">
    <location>
        <begin position="19"/>
        <end position="146"/>
    </location>
</feature>
<proteinExistence type="predicted"/>
<dbReference type="Proteomes" id="UP000192940">
    <property type="component" value="Chromosome I"/>
</dbReference>
<dbReference type="EMBL" id="LT840184">
    <property type="protein sequence ID" value="SMF91986.1"/>
    <property type="molecule type" value="Genomic_DNA"/>
</dbReference>
<protein>
    <recommendedName>
        <fullName evidence="4">Copper amine oxidase N-terminal domain-containing protein</fullName>
    </recommendedName>
</protein>
<name>A0A1X7HTD7_9BACL</name>
<evidence type="ECO:0000256" key="1">
    <source>
        <dbReference type="SAM" id="SignalP"/>
    </source>
</evidence>
<sequence length="146" mass="16389">MWLLLCMTLLFSPNQAIPQLTVTQPIAGAAQVELFDTDKERVVERFDNSASFQVVAQSLLNSVNGRVMEINPSLSRAMIVKIPLAPPKKLIHTPSGINTTISDVYVIMSRERPRPYMILRTTENETLLVEFAEETAELKKLVHLTP</sequence>
<accession>A0A1X7HTD7</accession>
<evidence type="ECO:0008006" key="4">
    <source>
        <dbReference type="Google" id="ProtNLM"/>
    </source>
</evidence>
<keyword evidence="3" id="KW-1185">Reference proteome</keyword>
<gene>
    <name evidence="2" type="ORF">SAMN05661091_5641</name>
</gene>
<organism evidence="2 3">
    <name type="scientific">Paenibacillus uliginis N3/975</name>
    <dbReference type="NCBI Taxonomy" id="1313296"/>
    <lineage>
        <taxon>Bacteria</taxon>
        <taxon>Bacillati</taxon>
        <taxon>Bacillota</taxon>
        <taxon>Bacilli</taxon>
        <taxon>Bacillales</taxon>
        <taxon>Paenibacillaceae</taxon>
        <taxon>Paenibacillus</taxon>
    </lineage>
</organism>
<dbReference type="RefSeq" id="WP_208916225.1">
    <property type="nucleotide sequence ID" value="NZ_LT840184.1"/>
</dbReference>